<dbReference type="InterPro" id="IPR043502">
    <property type="entry name" value="DNA/RNA_pol_sf"/>
</dbReference>
<dbReference type="InterPro" id="IPR001205">
    <property type="entry name" value="RNA-dir_pol_C"/>
</dbReference>
<organism evidence="2">
    <name type="scientific">Cuerna arida</name>
    <dbReference type="NCBI Taxonomy" id="1464854"/>
    <lineage>
        <taxon>Eukaryota</taxon>
        <taxon>Metazoa</taxon>
        <taxon>Ecdysozoa</taxon>
        <taxon>Arthropoda</taxon>
        <taxon>Hexapoda</taxon>
        <taxon>Insecta</taxon>
        <taxon>Pterygota</taxon>
        <taxon>Neoptera</taxon>
        <taxon>Paraneoptera</taxon>
        <taxon>Hemiptera</taxon>
        <taxon>Auchenorrhyncha</taxon>
        <taxon>Membracoidea</taxon>
        <taxon>Cicadellidae</taxon>
        <taxon>Cicadellinae</taxon>
        <taxon>Proconiini</taxon>
        <taxon>Cuerna</taxon>
    </lineage>
</organism>
<proteinExistence type="predicted"/>
<sequence length="128" mass="14651">DLKPFSNFSSNVELFTYGDDFIFSVSNTYKDLFNSKTISDLLATYDIKLTDAFKKDEVTPYSTLEKSTFLKGSFNLFAGFYWYGLDKNQVYDMVNFVNSKFQKLPLTLVNADMALIHAHGHGKSFFDS</sequence>
<feature type="domain" description="RNA-directed RNA polymerase C-terminal" evidence="1">
    <location>
        <begin position="5"/>
        <end position="127"/>
    </location>
</feature>
<accession>A0A1B6G716</accession>
<evidence type="ECO:0000313" key="2">
    <source>
        <dbReference type="EMBL" id="JAS58227.1"/>
    </source>
</evidence>
<dbReference type="SUPFAM" id="SSF56672">
    <property type="entry name" value="DNA/RNA polymerases"/>
    <property type="match status" value="1"/>
</dbReference>
<gene>
    <name evidence="2" type="ORF">g.17041</name>
</gene>
<dbReference type="InterPro" id="IPR043128">
    <property type="entry name" value="Rev_trsase/Diguanyl_cyclase"/>
</dbReference>
<dbReference type="GO" id="GO:0003723">
    <property type="term" value="F:RNA binding"/>
    <property type="evidence" value="ECO:0007669"/>
    <property type="project" value="InterPro"/>
</dbReference>
<name>A0A1B6G716_9HEMI</name>
<feature type="non-terminal residue" evidence="2">
    <location>
        <position position="128"/>
    </location>
</feature>
<reference evidence="2" key="1">
    <citation type="submission" date="2015-11" db="EMBL/GenBank/DDBJ databases">
        <title>De novo transcriptome assembly of four potential Pierce s Disease insect vectors from Arizona vineyards.</title>
        <authorList>
            <person name="Tassone E.E."/>
        </authorList>
    </citation>
    <scope>NUCLEOTIDE SEQUENCE</scope>
</reference>
<feature type="non-terminal residue" evidence="2">
    <location>
        <position position="1"/>
    </location>
</feature>
<dbReference type="GO" id="GO:0003968">
    <property type="term" value="F:RNA-directed RNA polymerase activity"/>
    <property type="evidence" value="ECO:0007669"/>
    <property type="project" value="InterPro"/>
</dbReference>
<dbReference type="GO" id="GO:0006351">
    <property type="term" value="P:DNA-templated transcription"/>
    <property type="evidence" value="ECO:0007669"/>
    <property type="project" value="InterPro"/>
</dbReference>
<dbReference type="EMBL" id="GECZ01011542">
    <property type="protein sequence ID" value="JAS58227.1"/>
    <property type="molecule type" value="Transcribed_RNA"/>
</dbReference>
<dbReference type="Pfam" id="PF00680">
    <property type="entry name" value="RdRP_1"/>
    <property type="match status" value="1"/>
</dbReference>
<dbReference type="Gene3D" id="3.30.70.270">
    <property type="match status" value="1"/>
</dbReference>
<protein>
    <recommendedName>
        <fullName evidence="1">RNA-directed RNA polymerase C-terminal domain-containing protein</fullName>
    </recommendedName>
</protein>
<dbReference type="AlphaFoldDB" id="A0A1B6G716"/>
<evidence type="ECO:0000259" key="1">
    <source>
        <dbReference type="Pfam" id="PF00680"/>
    </source>
</evidence>
<dbReference type="GO" id="GO:0071897">
    <property type="term" value="P:DNA biosynthetic process"/>
    <property type="evidence" value="ECO:0007669"/>
    <property type="project" value="UniProtKB-ARBA"/>
</dbReference>